<dbReference type="STRING" id="936756.ATE80_06015"/>
<feature type="transmembrane region" description="Helical" evidence="2">
    <location>
        <begin position="7"/>
        <end position="25"/>
    </location>
</feature>
<dbReference type="OrthoDB" id="3422149at2"/>
<feature type="transmembrane region" description="Helical" evidence="2">
    <location>
        <begin position="31"/>
        <end position="51"/>
    </location>
</feature>
<comment type="caution">
    <text evidence="3">The sequence shown here is derived from an EMBL/GenBank/DDBJ whole genome shotgun (WGS) entry which is preliminary data.</text>
</comment>
<keyword evidence="2" id="KW-1133">Transmembrane helix</keyword>
<dbReference type="EMBL" id="LNSV01000009">
    <property type="protein sequence ID" value="KUH39684.1"/>
    <property type="molecule type" value="Genomic_DNA"/>
</dbReference>
<dbReference type="RefSeq" id="WP_058941080.1">
    <property type="nucleotide sequence ID" value="NZ_LNSV01000009.1"/>
</dbReference>
<proteinExistence type="predicted"/>
<sequence length="366" mass="39868">MTTGQKTITVFVTLISALLVAIIGLSQDWALWVWPVAGGLLLVLPFLLVGAGRHRTDLFPPGSLPDPDLPIPPVERREVRVTGVALPSKAEDYDFLFSATVRWCPSEPSAESPAVHASGLAVEAILDRARAITTDRKPSRCALVRHELGGLLATMEPDASGLVRSMALDVSLTLSDEDQERLDKLAAVRKDEAVWAHERRYEQSRRTYLGEDVLRDTGSAVVWWLNKNDDSVAKTVEDIGLLAQLTSASKNQHVAEPFRHLVPEAPGDREPGAAFGVPESFSSGDAGERDAPDLFARFLHAAGLQPEDDVYVFLTEQTATTLKDFDIDLSSALRERFDPLASSVPPESDTDDGAGPESPDAEWQRT</sequence>
<feature type="region of interest" description="Disordered" evidence="1">
    <location>
        <begin position="338"/>
        <end position="366"/>
    </location>
</feature>
<dbReference type="Proteomes" id="UP000054011">
    <property type="component" value="Unassembled WGS sequence"/>
</dbReference>
<organism evidence="3 4">
    <name type="scientific">Streptomyces kanasensis</name>
    <dbReference type="NCBI Taxonomy" id="936756"/>
    <lineage>
        <taxon>Bacteria</taxon>
        <taxon>Bacillati</taxon>
        <taxon>Actinomycetota</taxon>
        <taxon>Actinomycetes</taxon>
        <taxon>Kitasatosporales</taxon>
        <taxon>Streptomycetaceae</taxon>
        <taxon>Streptomyces</taxon>
    </lineage>
</organism>
<accession>A0A100Y8P1</accession>
<gene>
    <name evidence="3" type="ORF">ATE80_06015</name>
</gene>
<evidence type="ECO:0000313" key="3">
    <source>
        <dbReference type="EMBL" id="KUH39684.1"/>
    </source>
</evidence>
<dbReference type="AlphaFoldDB" id="A0A100Y8P1"/>
<protein>
    <submittedName>
        <fullName evidence="3">Uncharacterized protein</fullName>
    </submittedName>
</protein>
<reference evidence="3 4" key="1">
    <citation type="submission" date="2015-11" db="EMBL/GenBank/DDBJ databases">
        <title>Genome-wide analysis reveals the secondary metabolome in Streptomyces kanasensis ZX01.</title>
        <authorList>
            <person name="Zhang G."/>
            <person name="Han L."/>
            <person name="Feng J."/>
            <person name="Zhang X."/>
        </authorList>
    </citation>
    <scope>NUCLEOTIDE SEQUENCE [LARGE SCALE GENOMIC DNA]</scope>
    <source>
        <strain evidence="3 4">ZX01</strain>
    </source>
</reference>
<keyword evidence="2" id="KW-0812">Transmembrane</keyword>
<name>A0A100Y8P1_9ACTN</name>
<evidence type="ECO:0000256" key="1">
    <source>
        <dbReference type="SAM" id="MobiDB-lite"/>
    </source>
</evidence>
<evidence type="ECO:0000256" key="2">
    <source>
        <dbReference type="SAM" id="Phobius"/>
    </source>
</evidence>
<evidence type="ECO:0000313" key="4">
    <source>
        <dbReference type="Proteomes" id="UP000054011"/>
    </source>
</evidence>
<keyword evidence="4" id="KW-1185">Reference proteome</keyword>
<keyword evidence="2" id="KW-0472">Membrane</keyword>